<gene>
    <name evidence="2" type="ORF">M408DRAFT_81423</name>
</gene>
<name>A0A0C2W2Y3_SERVB</name>
<proteinExistence type="predicted"/>
<dbReference type="InterPro" id="IPR027417">
    <property type="entry name" value="P-loop_NTPase"/>
</dbReference>
<dbReference type="Pfam" id="PF00931">
    <property type="entry name" value="NB-ARC"/>
    <property type="match status" value="1"/>
</dbReference>
<dbReference type="SUPFAM" id="SSF52540">
    <property type="entry name" value="P-loop containing nucleoside triphosphate hydrolases"/>
    <property type="match status" value="1"/>
</dbReference>
<evidence type="ECO:0000313" key="2">
    <source>
        <dbReference type="EMBL" id="KIM20858.1"/>
    </source>
</evidence>
<dbReference type="Proteomes" id="UP000054097">
    <property type="component" value="Unassembled WGS sequence"/>
</dbReference>
<evidence type="ECO:0000259" key="1">
    <source>
        <dbReference type="Pfam" id="PF00931"/>
    </source>
</evidence>
<dbReference type="GO" id="GO:0043531">
    <property type="term" value="F:ADP binding"/>
    <property type="evidence" value="ECO:0007669"/>
    <property type="project" value="InterPro"/>
</dbReference>
<accession>A0A0C2W2Y3</accession>
<dbReference type="GO" id="GO:0005829">
    <property type="term" value="C:cytosol"/>
    <property type="evidence" value="ECO:0007669"/>
    <property type="project" value="UniProtKB-ARBA"/>
</dbReference>
<feature type="domain" description="NB-ARC" evidence="1">
    <location>
        <begin position="19"/>
        <end position="171"/>
    </location>
</feature>
<dbReference type="GO" id="GO:0006915">
    <property type="term" value="P:apoptotic process"/>
    <property type="evidence" value="ECO:0007669"/>
    <property type="project" value="UniProtKB-ARBA"/>
</dbReference>
<dbReference type="HOGENOM" id="CLU_000288_125_0_1"/>
<dbReference type="Gene3D" id="3.40.50.300">
    <property type="entry name" value="P-loop containing nucleotide triphosphate hydrolases"/>
    <property type="match status" value="1"/>
</dbReference>
<protein>
    <recommendedName>
        <fullName evidence="1">NB-ARC domain-containing protein</fullName>
    </recommendedName>
</protein>
<evidence type="ECO:0000313" key="3">
    <source>
        <dbReference type="Proteomes" id="UP000054097"/>
    </source>
</evidence>
<sequence length="370" mass="41713">MTAKTPPAVSPHFVLRDQPWKKMVDYLVTTSPAQQRIFPITGMGGCGKTQLVSYFLLQYPNLYSQSIYVDASSSSSIKVGLQAWARTLGDGHGDDVWEDAIRALSRVPHGEQWILILDNADDPGLDLTQFLPRHSHLTILITSRNRDIGDHGPHSHLELGEMTPEEALAALLQAAQRKLPMDDEEMRSAQILIGDLGWLAIALVQAGTYCYQLSSTVDGVSDPYTFTQYLSLLRSHRADLLKKAEPSSLDNYQRGVYTTLDLSYKALPQECRDFLHFLSPFHYIDIPLAAFAQAAKNGFEDPYDYHPRDDSHETTISKLKHLLYKEKEWNESHLQGIVQNLRSFSLVTASSMNDSLFLQLHPLVQAWCRD</sequence>
<dbReference type="OrthoDB" id="20872at2759"/>
<organism evidence="2 3">
    <name type="scientific">Serendipita vermifera MAFF 305830</name>
    <dbReference type="NCBI Taxonomy" id="933852"/>
    <lineage>
        <taxon>Eukaryota</taxon>
        <taxon>Fungi</taxon>
        <taxon>Dikarya</taxon>
        <taxon>Basidiomycota</taxon>
        <taxon>Agaricomycotina</taxon>
        <taxon>Agaricomycetes</taxon>
        <taxon>Sebacinales</taxon>
        <taxon>Serendipitaceae</taxon>
        <taxon>Serendipita</taxon>
    </lineage>
</organism>
<feature type="non-terminal residue" evidence="2">
    <location>
        <position position="370"/>
    </location>
</feature>
<dbReference type="PANTHER" id="PTHR22845:SF5">
    <property type="entry name" value="APOPTOTIC PROTEASE-ACTIVATING FACTOR 1"/>
    <property type="match status" value="1"/>
</dbReference>
<reference evidence="2 3" key="1">
    <citation type="submission" date="2014-04" db="EMBL/GenBank/DDBJ databases">
        <authorList>
            <consortium name="DOE Joint Genome Institute"/>
            <person name="Kuo A."/>
            <person name="Zuccaro A."/>
            <person name="Kohler A."/>
            <person name="Nagy L.G."/>
            <person name="Floudas D."/>
            <person name="Copeland A."/>
            <person name="Barry K.W."/>
            <person name="Cichocki N."/>
            <person name="Veneault-Fourrey C."/>
            <person name="LaButti K."/>
            <person name="Lindquist E.A."/>
            <person name="Lipzen A."/>
            <person name="Lundell T."/>
            <person name="Morin E."/>
            <person name="Murat C."/>
            <person name="Sun H."/>
            <person name="Tunlid A."/>
            <person name="Henrissat B."/>
            <person name="Grigoriev I.V."/>
            <person name="Hibbett D.S."/>
            <person name="Martin F."/>
            <person name="Nordberg H.P."/>
            <person name="Cantor M.N."/>
            <person name="Hua S.X."/>
        </authorList>
    </citation>
    <scope>NUCLEOTIDE SEQUENCE [LARGE SCALE GENOMIC DNA]</scope>
    <source>
        <strain evidence="2 3">MAFF 305830</strain>
    </source>
</reference>
<keyword evidence="3" id="KW-1185">Reference proteome</keyword>
<dbReference type="EMBL" id="KN824404">
    <property type="protein sequence ID" value="KIM20858.1"/>
    <property type="molecule type" value="Genomic_DNA"/>
</dbReference>
<dbReference type="InterPro" id="IPR002182">
    <property type="entry name" value="NB-ARC"/>
</dbReference>
<dbReference type="AlphaFoldDB" id="A0A0C2W2Y3"/>
<dbReference type="PANTHER" id="PTHR22845">
    <property type="entry name" value="APOPTOTIC PROTEASE-ACTIVATING FACTOR 1"/>
    <property type="match status" value="1"/>
</dbReference>
<reference evidence="3" key="2">
    <citation type="submission" date="2015-01" db="EMBL/GenBank/DDBJ databases">
        <title>Evolutionary Origins and Diversification of the Mycorrhizal Mutualists.</title>
        <authorList>
            <consortium name="DOE Joint Genome Institute"/>
            <consortium name="Mycorrhizal Genomics Consortium"/>
            <person name="Kohler A."/>
            <person name="Kuo A."/>
            <person name="Nagy L.G."/>
            <person name="Floudas D."/>
            <person name="Copeland A."/>
            <person name="Barry K.W."/>
            <person name="Cichocki N."/>
            <person name="Veneault-Fourrey C."/>
            <person name="LaButti K."/>
            <person name="Lindquist E.A."/>
            <person name="Lipzen A."/>
            <person name="Lundell T."/>
            <person name="Morin E."/>
            <person name="Murat C."/>
            <person name="Riley R."/>
            <person name="Ohm R."/>
            <person name="Sun H."/>
            <person name="Tunlid A."/>
            <person name="Henrissat B."/>
            <person name="Grigoriev I.V."/>
            <person name="Hibbett D.S."/>
            <person name="Martin F."/>
        </authorList>
    </citation>
    <scope>NUCLEOTIDE SEQUENCE [LARGE SCALE GENOMIC DNA]</scope>
    <source>
        <strain evidence="3">MAFF 305830</strain>
    </source>
</reference>